<protein>
    <submittedName>
        <fullName evidence="1">Uncharacterized protein</fullName>
    </submittedName>
</protein>
<reference evidence="1" key="1">
    <citation type="submission" date="2013-12" db="EMBL/GenBank/DDBJ databases">
        <authorList>
            <person name="Linke B."/>
        </authorList>
    </citation>
    <scope>NUCLEOTIDE SEQUENCE [LARGE SCALE GENOMIC DNA]</scope>
    <source>
        <strain evidence="1">CRIB-18</strain>
    </source>
</reference>
<keyword evidence="2" id="KW-1185">Reference proteome</keyword>
<proteinExistence type="predicted"/>
<dbReference type="STRING" id="1437425.CSEC_0146"/>
<reference evidence="1" key="2">
    <citation type="submission" date="2014-09" db="EMBL/GenBank/DDBJ databases">
        <title>Criblamydia sequanensis harbors a mega-plasmid encoding arsenite resistance.</title>
        <authorList>
            <person name="Bertelli C."/>
            <person name="Goesmann A."/>
            <person name="Greub G."/>
        </authorList>
    </citation>
    <scope>NUCLEOTIDE SEQUENCE [LARGE SCALE GENOMIC DNA]</scope>
    <source>
        <strain evidence="1">CRIB-18</strain>
    </source>
</reference>
<name>A0A090CXY9_9BACT</name>
<evidence type="ECO:0000313" key="1">
    <source>
        <dbReference type="EMBL" id="CDR32986.1"/>
    </source>
</evidence>
<dbReference type="Proteomes" id="UP000031552">
    <property type="component" value="Unassembled WGS sequence"/>
</dbReference>
<dbReference type="AlphaFoldDB" id="A0A090CXY9"/>
<dbReference type="RefSeq" id="WP_041016491.1">
    <property type="nucleotide sequence ID" value="NZ_CCEJ010000001.1"/>
</dbReference>
<comment type="caution">
    <text evidence="1">The sequence shown here is derived from an EMBL/GenBank/DDBJ whole genome shotgun (WGS) entry which is preliminary data.</text>
</comment>
<evidence type="ECO:0000313" key="2">
    <source>
        <dbReference type="Proteomes" id="UP000031552"/>
    </source>
</evidence>
<dbReference type="EMBL" id="CCEJ010000001">
    <property type="protein sequence ID" value="CDR32986.1"/>
    <property type="molecule type" value="Genomic_DNA"/>
</dbReference>
<gene>
    <name evidence="1" type="ORF">CSEC_0146</name>
</gene>
<accession>A0A090CXY9</accession>
<organism evidence="1 2">
    <name type="scientific">Candidatus Criblamydia sequanensis CRIB-18</name>
    <dbReference type="NCBI Taxonomy" id="1437425"/>
    <lineage>
        <taxon>Bacteria</taxon>
        <taxon>Pseudomonadati</taxon>
        <taxon>Chlamydiota</taxon>
        <taxon>Chlamydiia</taxon>
        <taxon>Parachlamydiales</taxon>
        <taxon>Candidatus Criblamydiaceae</taxon>
        <taxon>Candidatus Criblamydia</taxon>
    </lineage>
</organism>
<sequence length="433" mass="49723">MLQTFSGYSLALPNQTSTEKTIAKKLMKLNKLALSYRENNFKIEILSNRVFEFYNYLLTHQPETESLSNIHEIQSNLIMVACLEHRITEENLDIQGSHVFYSHLAFFNSLSGPSVTSAINRLLADLSDSPKLSIINIILNDLFTELAKLSKPYLKTLAKVEALRILEKKSHNLDLKHFEFSPVFEQITEKITIDFQKRKIALIPLGWALPKPYSGHHFFGLVTPSHTEGKLKIDLINAQTKSRITIDAIDQSDFRKVVRILLNLLLPQFSYEKIRANAGEDFSNANSEFFIDKDTLEDAYTKQIYGAFAKIGRKETVNSSFQATKIKPSPACTITTFKPLVLTIVDQACNKFQFKLDEKEIRIIKLVVKNIFLSFKESLLRNVNIHKSLALQQIYSFSEIDRRLHLIQQSLIEDQVKIIELLVRMQKPPFDNK</sequence>